<dbReference type="PRINTS" id="PR00502">
    <property type="entry name" value="NUDIXFAMILY"/>
</dbReference>
<dbReference type="RefSeq" id="WP_110822250.1">
    <property type="nucleotide sequence ID" value="NZ_PRLG01000029.1"/>
</dbReference>
<comment type="cofactor">
    <cofactor evidence="1">
        <name>Mg(2+)</name>
        <dbReference type="ChEBI" id="CHEBI:18420"/>
    </cofactor>
</comment>
<comment type="caution">
    <text evidence="5">The sequence shown here is derived from an EMBL/GenBank/DDBJ whole genome shotgun (WGS) entry which is preliminary data.</text>
</comment>
<reference evidence="5 6" key="1">
    <citation type="submission" date="2018-01" db="EMBL/GenBank/DDBJ databases">
        <title>Genome sequence of the PGP bacterium Paenibacillus illinoisensis E3.</title>
        <authorList>
            <person name="Rolli E."/>
            <person name="Marasco R."/>
            <person name="Bessem C."/>
            <person name="Michoud G."/>
            <person name="Gaiarsa S."/>
            <person name="Borin S."/>
            <person name="Daffonchio D."/>
        </authorList>
    </citation>
    <scope>NUCLEOTIDE SEQUENCE [LARGE SCALE GENOMIC DNA]</scope>
    <source>
        <strain evidence="5 6">E3</strain>
    </source>
</reference>
<evidence type="ECO:0000259" key="4">
    <source>
        <dbReference type="PROSITE" id="PS51462"/>
    </source>
</evidence>
<comment type="similarity">
    <text evidence="3">Belongs to the Nudix hydrolase family.</text>
</comment>
<dbReference type="OrthoDB" id="9787476at2"/>
<evidence type="ECO:0000313" key="6">
    <source>
        <dbReference type="Proteomes" id="UP000247459"/>
    </source>
</evidence>
<dbReference type="GO" id="GO:0004056">
    <property type="term" value="F:argininosuccinate lyase activity"/>
    <property type="evidence" value="ECO:0007669"/>
    <property type="project" value="UniProtKB-EC"/>
</dbReference>
<evidence type="ECO:0000256" key="2">
    <source>
        <dbReference type="ARBA" id="ARBA00022801"/>
    </source>
</evidence>
<dbReference type="InterPro" id="IPR020476">
    <property type="entry name" value="Nudix_hydrolase"/>
</dbReference>
<protein>
    <submittedName>
        <fullName evidence="5">MutT-nudix family protein</fullName>
        <ecNumber evidence="5">4.3.2.1</ecNumber>
    </submittedName>
</protein>
<dbReference type="AlphaFoldDB" id="A0A2W0C2K4"/>
<evidence type="ECO:0000256" key="3">
    <source>
        <dbReference type="RuleBase" id="RU003476"/>
    </source>
</evidence>
<dbReference type="Proteomes" id="UP000247459">
    <property type="component" value="Unassembled WGS sequence"/>
</dbReference>
<accession>A0A2W0C2K4</accession>
<dbReference type="PROSITE" id="PS00893">
    <property type="entry name" value="NUDIX_BOX"/>
    <property type="match status" value="1"/>
</dbReference>
<dbReference type="GO" id="GO:0016787">
    <property type="term" value="F:hydrolase activity"/>
    <property type="evidence" value="ECO:0007669"/>
    <property type="project" value="UniProtKB-KW"/>
</dbReference>
<dbReference type="EC" id="4.3.2.1" evidence="5"/>
<dbReference type="CDD" id="cd04677">
    <property type="entry name" value="NUDIX_Hydrolase"/>
    <property type="match status" value="1"/>
</dbReference>
<evidence type="ECO:0000313" key="5">
    <source>
        <dbReference type="EMBL" id="PYY26206.1"/>
    </source>
</evidence>
<evidence type="ECO:0000256" key="1">
    <source>
        <dbReference type="ARBA" id="ARBA00001946"/>
    </source>
</evidence>
<dbReference type="EMBL" id="PRLG01000029">
    <property type="protein sequence ID" value="PYY26206.1"/>
    <property type="molecule type" value="Genomic_DNA"/>
</dbReference>
<dbReference type="InterPro" id="IPR000086">
    <property type="entry name" value="NUDIX_hydrolase_dom"/>
</dbReference>
<organism evidence="5 6">
    <name type="scientific">Paenibacillus illinoisensis</name>
    <dbReference type="NCBI Taxonomy" id="59845"/>
    <lineage>
        <taxon>Bacteria</taxon>
        <taxon>Bacillati</taxon>
        <taxon>Bacillota</taxon>
        <taxon>Bacilli</taxon>
        <taxon>Bacillales</taxon>
        <taxon>Paenibacillaceae</taxon>
        <taxon>Paenibacillus</taxon>
    </lineage>
</organism>
<proteinExistence type="inferred from homology"/>
<keyword evidence="5" id="KW-0456">Lyase</keyword>
<dbReference type="PANTHER" id="PTHR43046:SF2">
    <property type="entry name" value="8-OXO-DGTP DIPHOSPHATASE-RELATED"/>
    <property type="match status" value="1"/>
</dbReference>
<keyword evidence="2 3" id="KW-0378">Hydrolase</keyword>
<dbReference type="PROSITE" id="PS51462">
    <property type="entry name" value="NUDIX"/>
    <property type="match status" value="1"/>
</dbReference>
<dbReference type="PANTHER" id="PTHR43046">
    <property type="entry name" value="GDP-MANNOSE MANNOSYL HYDROLASE"/>
    <property type="match status" value="1"/>
</dbReference>
<dbReference type="Pfam" id="PF00293">
    <property type="entry name" value="NUDIX"/>
    <property type="match status" value="1"/>
</dbReference>
<dbReference type="InterPro" id="IPR015797">
    <property type="entry name" value="NUDIX_hydrolase-like_dom_sf"/>
</dbReference>
<dbReference type="InterPro" id="IPR020084">
    <property type="entry name" value="NUDIX_hydrolase_CS"/>
</dbReference>
<feature type="domain" description="Nudix hydrolase" evidence="4">
    <location>
        <begin position="15"/>
        <end position="146"/>
    </location>
</feature>
<sequence>MDYIKWIRSKVGKDMIILNFSGAIIENEAHEILLQRRRDRNAWGFPGGAMELGESAVETAVREIKEETGLIISIGELVGVYTKYFDEYPNGDKAQTIAFMYHGKVIGGQLATCNEESLELEFFHPDFMPDLFNQQHKDAFDDFKNNRIGVTR</sequence>
<dbReference type="SUPFAM" id="SSF55811">
    <property type="entry name" value="Nudix"/>
    <property type="match status" value="1"/>
</dbReference>
<gene>
    <name evidence="5" type="ORF">PIL02S_05596</name>
</gene>
<dbReference type="Gene3D" id="3.90.79.10">
    <property type="entry name" value="Nucleoside Triphosphate Pyrophosphohydrolase"/>
    <property type="match status" value="1"/>
</dbReference>
<name>A0A2W0C2K4_9BACL</name>